<evidence type="ECO:0000313" key="2">
    <source>
        <dbReference type="RefSeq" id="XP_006824092.1"/>
    </source>
</evidence>
<dbReference type="GeneID" id="102804574"/>
<reference evidence="2" key="1">
    <citation type="submission" date="2025-08" db="UniProtKB">
        <authorList>
            <consortium name="RefSeq"/>
        </authorList>
    </citation>
    <scope>IDENTIFICATION</scope>
    <source>
        <tissue evidence="2">Testes</tissue>
    </source>
</reference>
<protein>
    <submittedName>
        <fullName evidence="2">Uncharacterized protein LOC102804574</fullName>
    </submittedName>
</protein>
<gene>
    <name evidence="2" type="primary">LOC102804574</name>
</gene>
<feature type="non-terminal residue" evidence="2">
    <location>
        <position position="215"/>
    </location>
</feature>
<dbReference type="PANTHER" id="PTHR35362:SF1">
    <property type="entry name" value="SKICH DOMAIN-CONTAINING PROTEIN"/>
    <property type="match status" value="1"/>
</dbReference>
<sequence>LWHLWQLKKGGAWSNWRQINSSVFSSSQPRIVKDDKHWWMAFVLNINKQVAIVQQEKSIHTWASRVAYGGNLTVSWSVPIDEATNSDWIGIYPQGTQNDKYLDFRYVQGSQNPKRNPVPNGSVTMNSYLPNGTYDIRYLVNRKFLNVLDIQVEYYNGSSEAEWRQLYKGLAVGLGTKNTNLVECVEDGDLTIQTFKESFIAFENREVSAVLGNKN</sequence>
<proteinExistence type="predicted"/>
<accession>A0ABM0MVQ1</accession>
<organism evidence="1 2">
    <name type="scientific">Saccoglossus kowalevskii</name>
    <name type="common">Acorn worm</name>
    <dbReference type="NCBI Taxonomy" id="10224"/>
    <lineage>
        <taxon>Eukaryota</taxon>
        <taxon>Metazoa</taxon>
        <taxon>Hemichordata</taxon>
        <taxon>Enteropneusta</taxon>
        <taxon>Harrimaniidae</taxon>
        <taxon>Saccoglossus</taxon>
    </lineage>
</organism>
<feature type="non-terminal residue" evidence="2">
    <location>
        <position position="1"/>
    </location>
</feature>
<keyword evidence="1" id="KW-1185">Reference proteome</keyword>
<evidence type="ECO:0000313" key="1">
    <source>
        <dbReference type="Proteomes" id="UP000694865"/>
    </source>
</evidence>
<dbReference type="Proteomes" id="UP000694865">
    <property type="component" value="Unplaced"/>
</dbReference>
<dbReference type="PANTHER" id="PTHR35362">
    <property type="entry name" value="ANK_REP_REGION DOMAIN-CONTAINING PROTEIN"/>
    <property type="match status" value="1"/>
</dbReference>
<dbReference type="RefSeq" id="XP_006824092.1">
    <property type="nucleotide sequence ID" value="XM_006824029.1"/>
</dbReference>
<name>A0ABM0MVQ1_SACKO</name>